<dbReference type="Proteomes" id="UP000067523">
    <property type="component" value="Chromosome"/>
</dbReference>
<proteinExistence type="predicted"/>
<evidence type="ECO:0000313" key="2">
    <source>
        <dbReference type="Proteomes" id="UP000067523"/>
    </source>
</evidence>
<gene>
    <name evidence="1" type="ORF">ATZ35_02165</name>
</gene>
<protein>
    <submittedName>
        <fullName evidence="1">Uncharacterized protein</fullName>
    </submittedName>
</protein>
<dbReference type="AlphaFoldDB" id="A0A0U2MUV9"/>
<dbReference type="RefSeq" id="WP_208929186.1">
    <property type="nucleotide sequence ID" value="NZ_CP013655.1"/>
</dbReference>
<organism evidence="1 2">
    <name type="scientific">Enterococcus rotai</name>
    <dbReference type="NCBI Taxonomy" id="118060"/>
    <lineage>
        <taxon>Bacteria</taxon>
        <taxon>Bacillati</taxon>
        <taxon>Bacillota</taxon>
        <taxon>Bacilli</taxon>
        <taxon>Lactobacillales</taxon>
        <taxon>Enterococcaceae</taxon>
        <taxon>Enterococcus</taxon>
    </lineage>
</organism>
<sequence length="173" mass="19936">MITNNVMKKIIKNVNNKSNEEKVSVSVKELQEAFNISIEKLYGCLILSDKKTAISKEQFNQAVLSYGDKTGYEASINERRIIDFFDIPLTVSEQYKIGRLYVQCLNNRISLMTNNKLVYLFDFNDDILTVRFHQLRKGEGVFFGDDLHQFIEPVGVLMSDELSPNIIENKEVD</sequence>
<accession>A0A0U2MUV9</accession>
<dbReference type="STRING" id="118060.ATZ35_02165"/>
<dbReference type="EMBL" id="CP013655">
    <property type="protein sequence ID" value="ALS36003.1"/>
    <property type="molecule type" value="Genomic_DNA"/>
</dbReference>
<dbReference type="KEGG" id="erx:ATZ35_02165"/>
<name>A0A0U2MUV9_9ENTE</name>
<evidence type="ECO:0000313" key="1">
    <source>
        <dbReference type="EMBL" id="ALS36003.1"/>
    </source>
</evidence>
<reference evidence="2" key="1">
    <citation type="submission" date="2015-12" db="EMBL/GenBank/DDBJ databases">
        <authorList>
            <person name="Lauer A."/>
            <person name="Humrighouse B."/>
            <person name="Loparev V."/>
            <person name="Shewmaker P.L."/>
            <person name="Whitney A.M."/>
            <person name="McLaughlin R.W."/>
        </authorList>
    </citation>
    <scope>NUCLEOTIDE SEQUENCE [LARGE SCALE GENOMIC DNA]</scope>
    <source>
        <strain evidence="2">LMG 26678</strain>
    </source>
</reference>
<keyword evidence="2" id="KW-1185">Reference proteome</keyword>